<dbReference type="GO" id="GO:0006406">
    <property type="term" value="P:mRNA export from nucleus"/>
    <property type="evidence" value="ECO:0007669"/>
    <property type="project" value="TreeGrafter"/>
</dbReference>
<keyword evidence="5" id="KW-0811">Translocation</keyword>
<evidence type="ECO:0000256" key="2">
    <source>
        <dbReference type="ARBA" id="ARBA00022448"/>
    </source>
</evidence>
<evidence type="ECO:0000256" key="6">
    <source>
        <dbReference type="ARBA" id="ARBA00023132"/>
    </source>
</evidence>
<dbReference type="Pfam" id="PF10168">
    <property type="entry name" value="Nup88"/>
    <property type="match status" value="1"/>
</dbReference>
<evidence type="ECO:0000256" key="8">
    <source>
        <dbReference type="SAM" id="Coils"/>
    </source>
</evidence>
<dbReference type="GO" id="GO:0000056">
    <property type="term" value="P:ribosomal small subunit export from nucleus"/>
    <property type="evidence" value="ECO:0007669"/>
    <property type="project" value="InterPro"/>
</dbReference>
<dbReference type="InterPro" id="IPR037700">
    <property type="entry name" value="NUP88/NUP82"/>
</dbReference>
<evidence type="ECO:0000256" key="5">
    <source>
        <dbReference type="ARBA" id="ARBA00023010"/>
    </source>
</evidence>
<evidence type="ECO:0000256" key="3">
    <source>
        <dbReference type="ARBA" id="ARBA00022816"/>
    </source>
</evidence>
<sequence>MAAPWKWCEAGSSFLNKLAQNGDGYCSSVHARNLIAVYDDLLLAWNQKDQDVLAVSVRNSAQNVAKDDFQVLVLTNPPPYEVDNVLTNRTHHLLLWGPRGVTVMLLPKATVLKEKAVCRSWPIGEHFFLCNKSVAVTDVAWHPDSETDSHILVLTSDNHLRLYNISEPQAPQLMLPVGVCHGLSSSIGASLGEDTAVSFDFGQQLECSKSRQVFILMGSGDVYLTHVSSTDENSTMYSGRVMGPLNMQPPSEDNYGVDGYSLLCLPSPVPVLVIATTAGTLYHCLALGMPQQQPFNQSRGEVDTVLFAFEKVKLDLTFTPGNEDDAFVCPVRLTRDPTCPLRYTCSHNSGLHAVALPVINHLHTFAQSEDNAGVPPLLRNEPCIVESLICTRATTSTLPTPLVGALVLPRVPGPVLIVFTASWKIVINFLVQGYQGYVPQLFSSVPSTVGASLQRPERSSFEQQVQQLLGGRTVPQLIQGTSGESSLQECLEILFAATHKFREEWLQRLDSCQVLIRRRMQTVNMQKDEQLEKEEKLRKEFEQIQANVASLREKYDAAYGTQQKIIKRAENVLHHLQQQVPQLSKAEQEMQKELEGLEERLKGMETSLEQARLKRDYQERHMESCGEEESVVQYINNAQIENIRKALSTEGKTISDLVQTITQLKQELSL</sequence>
<dbReference type="EMBL" id="GGLE01006134">
    <property type="protein sequence ID" value="MBY10260.1"/>
    <property type="molecule type" value="Transcribed_RNA"/>
</dbReference>
<evidence type="ECO:0000256" key="7">
    <source>
        <dbReference type="ARBA" id="ARBA00023242"/>
    </source>
</evidence>
<dbReference type="PANTHER" id="PTHR13257">
    <property type="entry name" value="NUCLEOPORIN NUP84-RELATED"/>
    <property type="match status" value="1"/>
</dbReference>
<comment type="subcellular location">
    <subcellularLocation>
        <location evidence="1">Nucleus</location>
        <location evidence="1">Nuclear pore complex</location>
    </subcellularLocation>
</comment>
<evidence type="ECO:0000256" key="4">
    <source>
        <dbReference type="ARBA" id="ARBA00022927"/>
    </source>
</evidence>
<keyword evidence="6" id="KW-0906">Nuclear pore complex</keyword>
<keyword evidence="3" id="KW-0509">mRNA transport</keyword>
<proteinExistence type="predicted"/>
<dbReference type="InterPro" id="IPR019321">
    <property type="entry name" value="Nucleoporin_Nup88"/>
</dbReference>
<keyword evidence="2" id="KW-0813">Transport</keyword>
<keyword evidence="7" id="KW-0539">Nucleus</keyword>
<dbReference type="GO" id="GO:0006606">
    <property type="term" value="P:protein import into nucleus"/>
    <property type="evidence" value="ECO:0007669"/>
    <property type="project" value="TreeGrafter"/>
</dbReference>
<keyword evidence="4" id="KW-0653">Protein transport</keyword>
<keyword evidence="8" id="KW-0175">Coiled coil</keyword>
<dbReference type="AlphaFoldDB" id="A0A2R5LL58"/>
<evidence type="ECO:0000256" key="1">
    <source>
        <dbReference type="ARBA" id="ARBA00004567"/>
    </source>
</evidence>
<feature type="coiled-coil region" evidence="8">
    <location>
        <begin position="520"/>
        <end position="614"/>
    </location>
</feature>
<evidence type="ECO:0000313" key="9">
    <source>
        <dbReference type="EMBL" id="MBY10260.1"/>
    </source>
</evidence>
<dbReference type="SUPFAM" id="SSF50978">
    <property type="entry name" value="WD40 repeat-like"/>
    <property type="match status" value="1"/>
</dbReference>
<dbReference type="GO" id="GO:0005643">
    <property type="term" value="C:nuclear pore"/>
    <property type="evidence" value="ECO:0007669"/>
    <property type="project" value="UniProtKB-SubCell"/>
</dbReference>
<dbReference type="GO" id="GO:0000055">
    <property type="term" value="P:ribosomal large subunit export from nucleus"/>
    <property type="evidence" value="ECO:0007669"/>
    <property type="project" value="InterPro"/>
</dbReference>
<name>A0A2R5LL58_9ACAR</name>
<dbReference type="InterPro" id="IPR036322">
    <property type="entry name" value="WD40_repeat_dom_sf"/>
</dbReference>
<dbReference type="GO" id="GO:0017056">
    <property type="term" value="F:structural constituent of nuclear pore"/>
    <property type="evidence" value="ECO:0007669"/>
    <property type="project" value="InterPro"/>
</dbReference>
<protein>
    <submittedName>
        <fullName evidence="9">Putative nuclear pore complex protein nup88</fullName>
    </submittedName>
</protein>
<accession>A0A2R5LL58</accession>
<dbReference type="PANTHER" id="PTHR13257:SF0">
    <property type="entry name" value="NUCLEAR PORE COMPLEX PROTEIN NUP88"/>
    <property type="match status" value="1"/>
</dbReference>
<reference evidence="9" key="1">
    <citation type="submission" date="2018-03" db="EMBL/GenBank/DDBJ databases">
        <title>The relapsing fever spirochete Borrelia turicatae persists in the highly oxidative environment of its soft-bodied tick vector.</title>
        <authorList>
            <person name="Bourret T.J."/>
            <person name="Boyle W.K."/>
            <person name="Valenzuela J.G."/>
            <person name="Oliveira F."/>
            <person name="Lopez J.E."/>
        </authorList>
    </citation>
    <scope>NUCLEOTIDE SEQUENCE</scope>
    <source>
        <strain evidence="9">Kansas strain/isolate</strain>
        <tissue evidence="9">Salivary glands</tissue>
    </source>
</reference>
<organism evidence="9">
    <name type="scientific">Ornithodoros turicata</name>
    <dbReference type="NCBI Taxonomy" id="34597"/>
    <lineage>
        <taxon>Eukaryota</taxon>
        <taxon>Metazoa</taxon>
        <taxon>Ecdysozoa</taxon>
        <taxon>Arthropoda</taxon>
        <taxon>Chelicerata</taxon>
        <taxon>Arachnida</taxon>
        <taxon>Acari</taxon>
        <taxon>Parasitiformes</taxon>
        <taxon>Ixodida</taxon>
        <taxon>Ixodoidea</taxon>
        <taxon>Argasidae</taxon>
        <taxon>Ornithodorinae</taxon>
        <taxon>Ornithodoros</taxon>
    </lineage>
</organism>